<proteinExistence type="predicted"/>
<keyword evidence="1" id="KW-0540">Nuclease</keyword>
<comment type="caution">
    <text evidence="1">The sequence shown here is derived from an EMBL/GenBank/DDBJ whole genome shotgun (WGS) entry which is preliminary data.</text>
</comment>
<evidence type="ECO:0000313" key="2">
    <source>
        <dbReference type="Proteomes" id="UP001380953"/>
    </source>
</evidence>
<reference evidence="1" key="1">
    <citation type="submission" date="2024-03" db="EMBL/GenBank/DDBJ databases">
        <title>Whole genome sequecning of epiphytes from Marcgravia umbellata leaves.</title>
        <authorList>
            <person name="Kumar G."/>
            <person name="Savka M.A."/>
        </authorList>
    </citation>
    <scope>NUCLEOTIDE SEQUENCE</scope>
    <source>
        <strain evidence="1">RIT_BL5</strain>
    </source>
</reference>
<keyword evidence="1" id="KW-0378">Hydrolase</keyword>
<organism evidence="1 2">
    <name type="scientific">Saccharibacillus sacchari</name>
    <dbReference type="NCBI Taxonomy" id="456493"/>
    <lineage>
        <taxon>Bacteria</taxon>
        <taxon>Bacillati</taxon>
        <taxon>Bacillota</taxon>
        <taxon>Bacilli</taxon>
        <taxon>Bacillales</taxon>
        <taxon>Paenibacillaceae</taxon>
        <taxon>Saccharibacillus</taxon>
    </lineage>
</organism>
<accession>A0ACC6PAS7</accession>
<keyword evidence="1" id="KW-0269">Exonuclease</keyword>
<keyword evidence="2" id="KW-1185">Reference proteome</keyword>
<gene>
    <name evidence="1" type="primary">recJ</name>
    <name evidence="1" type="ORF">WKI47_09145</name>
</gene>
<evidence type="ECO:0000313" key="1">
    <source>
        <dbReference type="EMBL" id="MEJ8304055.1"/>
    </source>
</evidence>
<name>A0ACC6PAS7_9BACL</name>
<sequence>MLHSRYQWKIANPKQDTVEQLSSEIGVSPLLASLLVNRGYVTPEAASDFLDGDKNLDGLHDPFLLHGMEAAVQRIRTALEQKERIWVYGDYDADGVSSTALMIRLLTTLEADFGTYIPHRSKEGYGLHRHAIDLAAAEGVKLIVTVDTGISAVDQIAYAASLGIDTVVTDHHEPPAVLPQAVALVNPKLPMCNYPFKGLAGVGVAFKLSHALLGRPPEEWLDLAAIGTVADLMPLTGENRLLVAKGVERMRVHPSPGIKELLAIAGSQPEQLNSIGIAFAIAPRINASGRLDHANRAVDLLITDEQDRAEHLASVLDLLNKDRQKNVEDIVSEAIMKLETKIAASDGAVPDVIVLAGEGWNVGVVGIVASKILERYYRPTIILGIDAEKGTCKGSARSIPDFDIYEALLSVENTMQHFGGHPSAAGMSLLRERLEDFEQGLNEYAAEKLLPEHLIPVIEAETECSLADIPIPVIEGLDRMAPFGMSNPTPQFVFRNVKLQRVITMGKTNTHLKLVVEQDGCVVEAVAFGKGALAEYLNEGDRLDVLAESSINEWRGSRKPQLMIRDLALPAFQVFDRRAPEASAEDVERFRKKSENVLACEPSQIAVALNQTTLKVSQKTLAQLPLWLYDEYSGIQGAESRQRHAEPAETRTLFVLDIPDTAAQLDKLLAECPALENIVLLYPASGPSAQRLSEPSRERIKTIYVELRRAAADQVSEEQLVRHLARASGCSIRMIRMTLEVFEELQFVVRNGVMLAANPTPPKAALDSASAYRKLQEAEAVERMMLGPGEDLGTWLAQRLQAVRSGNADAALSFSLS</sequence>
<dbReference type="Proteomes" id="UP001380953">
    <property type="component" value="Unassembled WGS sequence"/>
</dbReference>
<protein>
    <submittedName>
        <fullName evidence="1">Single-stranded-DNA-specific exonuclease RecJ</fullName>
    </submittedName>
</protein>
<dbReference type="EMBL" id="JBBKAR010000033">
    <property type="protein sequence ID" value="MEJ8304055.1"/>
    <property type="molecule type" value="Genomic_DNA"/>
</dbReference>